<dbReference type="InterPro" id="IPR049317">
    <property type="entry name" value="GCIP-like_N"/>
</dbReference>
<name>A0A9P3G9W9_9APHY</name>
<gene>
    <name evidence="10" type="ORF">PsYK624_070470</name>
</gene>
<evidence type="ECO:0000259" key="9">
    <source>
        <dbReference type="Pfam" id="PF20936"/>
    </source>
</evidence>
<sequence>MTDEQKALAALAALAETCAAAKLALDAAPTPRADVPPLAVLRKDYLALLTLLYTNTTKASLVLRPSAPVPRAALAPLAELAKHVSALTTCATLFDAHGRTLAADARRHAADLVAHVRAFAEALQAQDDPASTAFLVRTGAVHDAVEQIRAQLPTDNRAAVQRRLAGDREMLADCLEEVQEMAKEGAGEEDEDEDDWGDEDGLDELGLGASKPLSDAERLRAKRCGELMKCTCMLHKKILRDLQSQVFKDAANPILDALPSHSHELLLASEDLVASLYAPQKPATVLRAVKSIDDRFQDFKRTLFATTSTSTAVEDLAQKMSKASISEASPSQSTAELPHGYDISYRVLASCITKASDEGPPSQ</sequence>
<dbReference type="AlphaFoldDB" id="A0A9P3G9W9"/>
<evidence type="ECO:0000256" key="7">
    <source>
        <dbReference type="SAM" id="MobiDB-lite"/>
    </source>
</evidence>
<dbReference type="Pfam" id="PF20936">
    <property type="entry name" value="GCIP_C"/>
    <property type="match status" value="1"/>
</dbReference>
<keyword evidence="11" id="KW-1185">Reference proteome</keyword>
<dbReference type="PANTHER" id="PTHR15492">
    <property type="entry name" value="CYCLIN D1-BINDING PROTEIN 1"/>
    <property type="match status" value="1"/>
</dbReference>
<keyword evidence="4" id="KW-0963">Cytoplasm</keyword>
<evidence type="ECO:0000313" key="10">
    <source>
        <dbReference type="EMBL" id="GJE90901.1"/>
    </source>
</evidence>
<evidence type="ECO:0000313" key="11">
    <source>
        <dbReference type="Proteomes" id="UP000703269"/>
    </source>
</evidence>
<dbReference type="Proteomes" id="UP000703269">
    <property type="component" value="Unassembled WGS sequence"/>
</dbReference>
<feature type="domain" description="Cyclin-D1-binding protein 1-like C-terminal" evidence="9">
    <location>
        <begin position="198"/>
        <end position="297"/>
    </location>
</feature>
<feature type="domain" description="Cyclin-D1-binding protein 1-like N-terminal" evidence="8">
    <location>
        <begin position="48"/>
        <end position="183"/>
    </location>
</feature>
<evidence type="ECO:0000256" key="5">
    <source>
        <dbReference type="ARBA" id="ARBA00023242"/>
    </source>
</evidence>
<dbReference type="Gene3D" id="1.20.1420.10">
    <property type="entry name" value="Talin, central domain"/>
    <property type="match status" value="1"/>
</dbReference>
<evidence type="ECO:0000256" key="3">
    <source>
        <dbReference type="ARBA" id="ARBA00008940"/>
    </source>
</evidence>
<feature type="compositionally biased region" description="Acidic residues" evidence="7">
    <location>
        <begin position="187"/>
        <end position="203"/>
    </location>
</feature>
<reference evidence="10 11" key="1">
    <citation type="submission" date="2021-08" db="EMBL/GenBank/DDBJ databases">
        <title>Draft Genome Sequence of Phanerochaete sordida strain YK-624.</title>
        <authorList>
            <person name="Mori T."/>
            <person name="Dohra H."/>
            <person name="Suzuki T."/>
            <person name="Kawagishi H."/>
            <person name="Hirai H."/>
        </authorList>
    </citation>
    <scope>NUCLEOTIDE SEQUENCE [LARGE SCALE GENOMIC DNA]</scope>
    <source>
        <strain evidence="10 11">YK-624</strain>
    </source>
</reference>
<keyword evidence="5" id="KW-0539">Nucleus</keyword>
<dbReference type="EMBL" id="BPQB01000018">
    <property type="protein sequence ID" value="GJE90901.1"/>
    <property type="molecule type" value="Genomic_DNA"/>
</dbReference>
<dbReference type="Gene3D" id="1.20.1410.10">
    <property type="entry name" value="I/LWEQ domain"/>
    <property type="match status" value="1"/>
</dbReference>
<dbReference type="InterPro" id="IPR026907">
    <property type="entry name" value="GCIP-like"/>
</dbReference>
<dbReference type="OrthoDB" id="41588at2759"/>
<evidence type="ECO:0000259" key="8">
    <source>
        <dbReference type="Pfam" id="PF13324"/>
    </source>
</evidence>
<comment type="caution">
    <text evidence="10">The sequence shown here is derived from an EMBL/GenBank/DDBJ whole genome shotgun (WGS) entry which is preliminary data.</text>
</comment>
<dbReference type="GO" id="GO:0005634">
    <property type="term" value="C:nucleus"/>
    <property type="evidence" value="ECO:0007669"/>
    <property type="project" value="UniProtKB-SubCell"/>
</dbReference>
<accession>A0A9P3G9W9</accession>
<evidence type="ECO:0000256" key="4">
    <source>
        <dbReference type="ARBA" id="ARBA00022490"/>
    </source>
</evidence>
<evidence type="ECO:0000256" key="6">
    <source>
        <dbReference type="ARBA" id="ARBA00023306"/>
    </source>
</evidence>
<dbReference type="GO" id="GO:0005737">
    <property type="term" value="C:cytoplasm"/>
    <property type="evidence" value="ECO:0007669"/>
    <property type="project" value="UniProtKB-SubCell"/>
</dbReference>
<feature type="region of interest" description="Disordered" evidence="7">
    <location>
        <begin position="181"/>
        <end position="209"/>
    </location>
</feature>
<organism evidence="10 11">
    <name type="scientific">Phanerochaete sordida</name>
    <dbReference type="NCBI Taxonomy" id="48140"/>
    <lineage>
        <taxon>Eukaryota</taxon>
        <taxon>Fungi</taxon>
        <taxon>Dikarya</taxon>
        <taxon>Basidiomycota</taxon>
        <taxon>Agaricomycotina</taxon>
        <taxon>Agaricomycetes</taxon>
        <taxon>Polyporales</taxon>
        <taxon>Phanerochaetaceae</taxon>
        <taxon>Phanerochaete</taxon>
    </lineage>
</organism>
<evidence type="ECO:0000256" key="1">
    <source>
        <dbReference type="ARBA" id="ARBA00004123"/>
    </source>
</evidence>
<evidence type="ECO:0000256" key="2">
    <source>
        <dbReference type="ARBA" id="ARBA00004496"/>
    </source>
</evidence>
<dbReference type="PANTHER" id="PTHR15492:SF1">
    <property type="entry name" value="CYCLIN-D1-BINDING PROTEIN 1"/>
    <property type="match status" value="1"/>
</dbReference>
<comment type="subcellular location">
    <subcellularLocation>
        <location evidence="2">Cytoplasm</location>
    </subcellularLocation>
    <subcellularLocation>
        <location evidence="1">Nucleus</location>
    </subcellularLocation>
</comment>
<protein>
    <submittedName>
        <fullName evidence="10">Uncharacterized protein</fullName>
    </submittedName>
</protein>
<comment type="similarity">
    <text evidence="3">Belongs to the CCNDBP1 family.</text>
</comment>
<dbReference type="Pfam" id="PF13324">
    <property type="entry name" value="GCIP_N"/>
    <property type="match status" value="1"/>
</dbReference>
<keyword evidence="6" id="KW-0131">Cell cycle</keyword>
<proteinExistence type="inferred from homology"/>
<dbReference type="InterPro" id="IPR049318">
    <property type="entry name" value="GCIP_C"/>
</dbReference>